<dbReference type="EMBL" id="JAKZGP010000106">
    <property type="protein sequence ID" value="MCH7411726.1"/>
    <property type="molecule type" value="Genomic_DNA"/>
</dbReference>
<dbReference type="Proteomes" id="UP001165489">
    <property type="component" value="Unassembled WGS sequence"/>
</dbReference>
<proteinExistence type="predicted"/>
<reference evidence="1" key="1">
    <citation type="submission" date="2022-03" db="EMBL/GenBank/DDBJ databases">
        <title>De novo assembled genomes of Belliella spp. (Cyclobacteriaceae) strains.</title>
        <authorList>
            <person name="Szabo A."/>
            <person name="Korponai K."/>
            <person name="Felfoldi T."/>
        </authorList>
    </citation>
    <scope>NUCLEOTIDE SEQUENCE</scope>
    <source>
        <strain evidence="1">DSM 111904</strain>
    </source>
</reference>
<comment type="caution">
    <text evidence="1">The sequence shown here is derived from an EMBL/GenBank/DDBJ whole genome shotgun (WGS) entry which is preliminary data.</text>
</comment>
<sequence>MRNRIIAGVIVGLLLTVGLLLFKNLGGFNEVTFTTIDEPRLVLQGLTYEGTPQDDGVRDTFKRVGEEASRRGLPLFTLYYVEPAGKLDTMKVFVGIETEDALGGFEQHEFSADFGIVAHVNAHRLVMPGPNRVKSKMKAHLMGQGANEPFIYLDKIIDPDSVEVIGLINR</sequence>
<protein>
    <recommendedName>
        <fullName evidence="3">GyrI-like small molecule binding domain-containing protein</fullName>
    </recommendedName>
</protein>
<keyword evidence="2" id="KW-1185">Reference proteome</keyword>
<dbReference type="RefSeq" id="WP_241350152.1">
    <property type="nucleotide sequence ID" value="NZ_JAKZGP010000106.1"/>
</dbReference>
<organism evidence="1 2">
    <name type="scientific">Belliella filtrata</name>
    <dbReference type="NCBI Taxonomy" id="2923435"/>
    <lineage>
        <taxon>Bacteria</taxon>
        <taxon>Pseudomonadati</taxon>
        <taxon>Bacteroidota</taxon>
        <taxon>Cytophagia</taxon>
        <taxon>Cytophagales</taxon>
        <taxon>Cyclobacteriaceae</taxon>
        <taxon>Belliella</taxon>
    </lineage>
</organism>
<accession>A0ABS9V5N1</accession>
<name>A0ABS9V5N1_9BACT</name>
<evidence type="ECO:0000313" key="2">
    <source>
        <dbReference type="Proteomes" id="UP001165489"/>
    </source>
</evidence>
<evidence type="ECO:0008006" key="3">
    <source>
        <dbReference type="Google" id="ProtNLM"/>
    </source>
</evidence>
<gene>
    <name evidence="1" type="ORF">MM239_20230</name>
</gene>
<evidence type="ECO:0000313" key="1">
    <source>
        <dbReference type="EMBL" id="MCH7411726.1"/>
    </source>
</evidence>